<proteinExistence type="predicted"/>
<gene>
    <name evidence="1" type="ORF">MLD38_010382</name>
</gene>
<dbReference type="EMBL" id="CM042883">
    <property type="protein sequence ID" value="KAI4372103.1"/>
    <property type="molecule type" value="Genomic_DNA"/>
</dbReference>
<protein>
    <submittedName>
        <fullName evidence="1">Uncharacterized protein</fullName>
    </submittedName>
</protein>
<accession>A0ACB9QZM2</accession>
<evidence type="ECO:0000313" key="1">
    <source>
        <dbReference type="EMBL" id="KAI4372103.1"/>
    </source>
</evidence>
<dbReference type="Proteomes" id="UP001057402">
    <property type="component" value="Chromosome 4"/>
</dbReference>
<name>A0ACB9QZM2_9MYRT</name>
<comment type="caution">
    <text evidence="1">The sequence shown here is derived from an EMBL/GenBank/DDBJ whole genome shotgun (WGS) entry which is preliminary data.</text>
</comment>
<organism evidence="1 2">
    <name type="scientific">Melastoma candidum</name>
    <dbReference type="NCBI Taxonomy" id="119954"/>
    <lineage>
        <taxon>Eukaryota</taxon>
        <taxon>Viridiplantae</taxon>
        <taxon>Streptophyta</taxon>
        <taxon>Embryophyta</taxon>
        <taxon>Tracheophyta</taxon>
        <taxon>Spermatophyta</taxon>
        <taxon>Magnoliopsida</taxon>
        <taxon>eudicotyledons</taxon>
        <taxon>Gunneridae</taxon>
        <taxon>Pentapetalae</taxon>
        <taxon>rosids</taxon>
        <taxon>malvids</taxon>
        <taxon>Myrtales</taxon>
        <taxon>Melastomataceae</taxon>
        <taxon>Melastomatoideae</taxon>
        <taxon>Melastomateae</taxon>
        <taxon>Melastoma</taxon>
    </lineage>
</organism>
<sequence>MLREGWEEEDLLHPAAKREGGRAATGGTAEGKGPARKAAGARASGGPDRGVGKDRSAAEEGQRGRVAVESPGSVVGASGWMEAVAAGHWAWGTGKPGGGPERGKHGAVEGDSRLVLGGGLGAPLSVLELAEVTVNQGSGGKLLGRRRWFWEGTATVAGTRGLQLVGWRCCGVVSRPWRAGSAGETGSRCWTPSLPKSSLLQPPTLSLKMSIFTAGRLGLLQDGYLRMKEADKPKKGSLSVCLEGGGLRRCCRGERSWSLVVVDEAGAAVKDQRRCRCVWGSWSPPQLEFQCIPAETSNAVEAACSLECDLLHAAVMVCSTWVDRQKGAPSRHMSDYLGSGQVRSDPLVLDRWKTTAATLERNGDGGRRLEEASSFSDHLAAVTKSAENPVQNAHVTLTDPMTADLDADVALAGPKTAAVEADAASAGLAAAF</sequence>
<keyword evidence="2" id="KW-1185">Reference proteome</keyword>
<evidence type="ECO:0000313" key="2">
    <source>
        <dbReference type="Proteomes" id="UP001057402"/>
    </source>
</evidence>
<reference evidence="2" key="1">
    <citation type="journal article" date="2023" name="Front. Plant Sci.">
        <title>Chromosomal-level genome assembly of Melastoma candidum provides insights into trichome evolution.</title>
        <authorList>
            <person name="Zhong Y."/>
            <person name="Wu W."/>
            <person name="Sun C."/>
            <person name="Zou P."/>
            <person name="Liu Y."/>
            <person name="Dai S."/>
            <person name="Zhou R."/>
        </authorList>
    </citation>
    <scope>NUCLEOTIDE SEQUENCE [LARGE SCALE GENOMIC DNA]</scope>
</reference>